<dbReference type="eggNOG" id="ENOG502S3NN">
    <property type="taxonomic scope" value="Eukaryota"/>
</dbReference>
<evidence type="ECO:0000259" key="3">
    <source>
        <dbReference type="Pfam" id="PF02657"/>
    </source>
</evidence>
<evidence type="ECO:0000256" key="2">
    <source>
        <dbReference type="SAM" id="MobiDB-lite"/>
    </source>
</evidence>
<proteinExistence type="inferred from homology"/>
<name>A0A0D3FDY6_9ORYZ</name>
<evidence type="ECO:0000256" key="1">
    <source>
        <dbReference type="ARBA" id="ARBA00010282"/>
    </source>
</evidence>
<feature type="compositionally biased region" description="Gly residues" evidence="2">
    <location>
        <begin position="34"/>
        <end position="51"/>
    </location>
</feature>
<dbReference type="AlphaFoldDB" id="A0A0D3FDY6"/>
<dbReference type="SUPFAM" id="SSF82649">
    <property type="entry name" value="SufE/NifU"/>
    <property type="match status" value="1"/>
</dbReference>
<feature type="domain" description="Fe-S metabolism associated" evidence="3">
    <location>
        <begin position="69"/>
        <end position="165"/>
    </location>
</feature>
<dbReference type="Proteomes" id="UP000026960">
    <property type="component" value="Chromosome 3"/>
</dbReference>
<dbReference type="Gene3D" id="3.90.1010.10">
    <property type="match status" value="1"/>
</dbReference>
<dbReference type="HOGENOM" id="CLU_096637_0_0_1"/>
<dbReference type="EnsemblPlants" id="OBART03G04150.1">
    <property type="protein sequence ID" value="OBART03G04150.1"/>
    <property type="gene ID" value="OBART03G04150"/>
</dbReference>
<dbReference type="InterPro" id="IPR003808">
    <property type="entry name" value="Fe-S_metab-assoc_dom"/>
</dbReference>
<reference evidence="4" key="1">
    <citation type="journal article" date="2009" name="Rice">
        <title>De Novo Next Generation Sequencing of Plant Genomes.</title>
        <authorList>
            <person name="Rounsley S."/>
            <person name="Marri P.R."/>
            <person name="Yu Y."/>
            <person name="He R."/>
            <person name="Sisneros N."/>
            <person name="Goicoechea J.L."/>
            <person name="Lee S.J."/>
            <person name="Angelova A."/>
            <person name="Kudrna D."/>
            <person name="Luo M."/>
            <person name="Affourtit J."/>
            <person name="Desany B."/>
            <person name="Knight J."/>
            <person name="Niazi F."/>
            <person name="Egholm M."/>
            <person name="Wing R.A."/>
        </authorList>
    </citation>
    <scope>NUCLEOTIDE SEQUENCE [LARGE SCALE GENOMIC DNA]</scope>
    <source>
        <strain evidence="4">cv. IRGC 105608</strain>
    </source>
</reference>
<reference evidence="4" key="2">
    <citation type="submission" date="2015-03" db="UniProtKB">
        <authorList>
            <consortium name="EnsemblPlants"/>
        </authorList>
    </citation>
    <scope>IDENTIFICATION</scope>
</reference>
<protein>
    <recommendedName>
        <fullName evidence="3">Fe-S metabolism associated domain-containing protein</fullName>
    </recommendedName>
</protein>
<evidence type="ECO:0000313" key="5">
    <source>
        <dbReference type="Proteomes" id="UP000026960"/>
    </source>
</evidence>
<feature type="region of interest" description="Disordered" evidence="2">
    <location>
        <begin position="1"/>
        <end position="62"/>
    </location>
</feature>
<comment type="similarity">
    <text evidence="1">Belongs to the SufE family.</text>
</comment>
<dbReference type="STRING" id="65489.A0A0D3FDY6"/>
<accession>A0A0D3FDY6</accession>
<sequence length="252" mass="26000">MRAPPESHGESGDSGSHDDNGILSGSLSLQYNGGRLGGAAGDGDGGGAAGDGDGDDADWGRGSSPHHCLDPALKTDANCIRGCVSQVWVHAAPKEGAPDRVSFQADSDAQLTKGLAALLVLGLFDAPARDVAMVPVEFIELLGIRQSLSPSRNSGLLNMISLMKHKVLEITIGEVTTEEIGRQDVVQEVAEPPAAVTVPMPSRAAAAIPVPSRAGEPSCAGATHHWQWRGVRDIGRDEIGSNAILESGPAHS</sequence>
<dbReference type="Pfam" id="PF02657">
    <property type="entry name" value="SufE"/>
    <property type="match status" value="1"/>
</dbReference>
<dbReference type="PANTHER" id="PTHR43597">
    <property type="entry name" value="SULFUR ACCEPTOR PROTEIN CSDE"/>
    <property type="match status" value="1"/>
</dbReference>
<dbReference type="PANTHER" id="PTHR43597:SF5">
    <property type="entry name" value="SUFE-LIKE PROTEIN 2, CHLOROPLASTIC"/>
    <property type="match status" value="1"/>
</dbReference>
<feature type="compositionally biased region" description="Basic and acidic residues" evidence="2">
    <location>
        <begin position="1"/>
        <end position="20"/>
    </location>
</feature>
<keyword evidence="5" id="KW-1185">Reference proteome</keyword>
<dbReference type="Gramene" id="OBART03G04150.1">
    <property type="protein sequence ID" value="OBART03G04150.1"/>
    <property type="gene ID" value="OBART03G04150"/>
</dbReference>
<dbReference type="PaxDb" id="65489-OBART03G04150.1"/>
<evidence type="ECO:0000313" key="4">
    <source>
        <dbReference type="EnsemblPlants" id="OBART03G04150.1"/>
    </source>
</evidence>
<organism evidence="4">
    <name type="scientific">Oryza barthii</name>
    <dbReference type="NCBI Taxonomy" id="65489"/>
    <lineage>
        <taxon>Eukaryota</taxon>
        <taxon>Viridiplantae</taxon>
        <taxon>Streptophyta</taxon>
        <taxon>Embryophyta</taxon>
        <taxon>Tracheophyta</taxon>
        <taxon>Spermatophyta</taxon>
        <taxon>Magnoliopsida</taxon>
        <taxon>Liliopsida</taxon>
        <taxon>Poales</taxon>
        <taxon>Poaceae</taxon>
        <taxon>BOP clade</taxon>
        <taxon>Oryzoideae</taxon>
        <taxon>Oryzeae</taxon>
        <taxon>Oryzinae</taxon>
        <taxon>Oryza</taxon>
    </lineage>
</organism>